<keyword evidence="1" id="KW-0472">Membrane</keyword>
<name>A0A5D4HB38_9SPHI</name>
<sequence>MDGLDLLKQHWNNDNNFPRVNEEEIKYMLYQRSSSIIKWVFIISIMELSVGIVLGFILPIDQKITSSFESFLGLTFGIAFRAVILYFIYNFFKNYRKIKNTTDTKTLLITILTTQQYVDHYIKFNVYFFIFIMTWRGLQHIVITFVEKSIGEGILMSFLVVIVIAPIVFITIYLMKLYYRILYRRLINKLDDNYEELIRIDKG</sequence>
<feature type="transmembrane region" description="Helical" evidence="1">
    <location>
        <begin position="124"/>
        <end position="142"/>
    </location>
</feature>
<evidence type="ECO:0000256" key="1">
    <source>
        <dbReference type="SAM" id="Phobius"/>
    </source>
</evidence>
<proteinExistence type="predicted"/>
<feature type="transmembrane region" description="Helical" evidence="1">
    <location>
        <begin position="70"/>
        <end position="89"/>
    </location>
</feature>
<dbReference type="Proteomes" id="UP000322362">
    <property type="component" value="Unassembled WGS sequence"/>
</dbReference>
<keyword evidence="1" id="KW-0812">Transmembrane</keyword>
<dbReference type="EMBL" id="VTAV01000001">
    <property type="protein sequence ID" value="TYR37774.1"/>
    <property type="molecule type" value="Genomic_DNA"/>
</dbReference>
<gene>
    <name evidence="2" type="ORF">FXV77_00325</name>
</gene>
<evidence type="ECO:0000313" key="3">
    <source>
        <dbReference type="Proteomes" id="UP000322362"/>
    </source>
</evidence>
<comment type="caution">
    <text evidence="2">The sequence shown here is derived from an EMBL/GenBank/DDBJ whole genome shotgun (WGS) entry which is preliminary data.</text>
</comment>
<protein>
    <submittedName>
        <fullName evidence="2">Uncharacterized protein</fullName>
    </submittedName>
</protein>
<keyword evidence="1" id="KW-1133">Transmembrane helix</keyword>
<evidence type="ECO:0000313" key="2">
    <source>
        <dbReference type="EMBL" id="TYR37774.1"/>
    </source>
</evidence>
<dbReference type="AlphaFoldDB" id="A0A5D4HB38"/>
<organism evidence="2 3">
    <name type="scientific">Sphingobacterium phlebotomi</name>
    <dbReference type="NCBI Taxonomy" id="2605433"/>
    <lineage>
        <taxon>Bacteria</taxon>
        <taxon>Pseudomonadati</taxon>
        <taxon>Bacteroidota</taxon>
        <taxon>Sphingobacteriia</taxon>
        <taxon>Sphingobacteriales</taxon>
        <taxon>Sphingobacteriaceae</taxon>
        <taxon>Sphingobacterium</taxon>
    </lineage>
</organism>
<dbReference type="RefSeq" id="WP_148917239.1">
    <property type="nucleotide sequence ID" value="NZ_VTAV01000001.1"/>
</dbReference>
<reference evidence="2 3" key="1">
    <citation type="submission" date="2019-08" db="EMBL/GenBank/DDBJ databases">
        <title>Phlebobacter frassis gen. nov. sp. nov., a new member of family Sphingobacteriaceae isolated from sand fly rearing media.</title>
        <authorList>
            <person name="Kakumanu M.L."/>
            <person name="Marayati B.F."/>
            <person name="Wada-Katsumata A."/>
            <person name="Wasserberg G."/>
            <person name="Schal C."/>
            <person name="Apperson C.S."/>
            <person name="Ponnusamy L."/>
        </authorList>
    </citation>
    <scope>NUCLEOTIDE SEQUENCE [LARGE SCALE GENOMIC DNA]</scope>
    <source>
        <strain evidence="2 3">SSI9</strain>
    </source>
</reference>
<keyword evidence="3" id="KW-1185">Reference proteome</keyword>
<feature type="transmembrane region" description="Helical" evidence="1">
    <location>
        <begin position="154"/>
        <end position="175"/>
    </location>
</feature>
<feature type="transmembrane region" description="Helical" evidence="1">
    <location>
        <begin position="36"/>
        <end position="58"/>
    </location>
</feature>
<accession>A0A5D4HB38</accession>